<organism evidence="2 3">
    <name type="scientific">Apiospora marii</name>
    <dbReference type="NCBI Taxonomy" id="335849"/>
    <lineage>
        <taxon>Eukaryota</taxon>
        <taxon>Fungi</taxon>
        <taxon>Dikarya</taxon>
        <taxon>Ascomycota</taxon>
        <taxon>Pezizomycotina</taxon>
        <taxon>Sordariomycetes</taxon>
        <taxon>Xylariomycetidae</taxon>
        <taxon>Amphisphaeriales</taxon>
        <taxon>Apiosporaceae</taxon>
        <taxon>Apiospora</taxon>
    </lineage>
</organism>
<dbReference type="Gene3D" id="3.60.20.40">
    <property type="match status" value="1"/>
</dbReference>
<feature type="signal peptide" evidence="1">
    <location>
        <begin position="1"/>
        <end position="18"/>
    </location>
</feature>
<keyword evidence="3" id="KW-1185">Reference proteome</keyword>
<dbReference type="PANTHER" id="PTHR11686:SF62">
    <property type="entry name" value="GLUTATHIONE HYDROLASE"/>
    <property type="match status" value="1"/>
</dbReference>
<keyword evidence="1" id="KW-0732">Signal</keyword>
<dbReference type="Gene3D" id="1.10.246.130">
    <property type="match status" value="1"/>
</dbReference>
<gene>
    <name evidence="2" type="ORF">PG991_010620</name>
</gene>
<evidence type="ECO:0000313" key="3">
    <source>
        <dbReference type="Proteomes" id="UP001396898"/>
    </source>
</evidence>
<name>A0ABR1RBX0_9PEZI</name>
<reference evidence="2 3" key="1">
    <citation type="submission" date="2023-01" db="EMBL/GenBank/DDBJ databases">
        <title>Analysis of 21 Apiospora genomes using comparative genomics revels a genus with tremendous synthesis potential of carbohydrate active enzymes and secondary metabolites.</title>
        <authorList>
            <person name="Sorensen T."/>
        </authorList>
    </citation>
    <scope>NUCLEOTIDE SEQUENCE [LARGE SCALE GENOMIC DNA]</scope>
    <source>
        <strain evidence="2 3">CBS 20057</strain>
    </source>
</reference>
<proteinExistence type="predicted"/>
<dbReference type="InterPro" id="IPR029055">
    <property type="entry name" value="Ntn_hydrolases_N"/>
</dbReference>
<comment type="caution">
    <text evidence="2">The sequence shown here is derived from an EMBL/GenBank/DDBJ whole genome shotgun (WGS) entry which is preliminary data.</text>
</comment>
<evidence type="ECO:0000313" key="2">
    <source>
        <dbReference type="EMBL" id="KAK8008069.1"/>
    </source>
</evidence>
<dbReference type="Pfam" id="PF01019">
    <property type="entry name" value="G_glu_transpept"/>
    <property type="match status" value="2"/>
</dbReference>
<protein>
    <submittedName>
        <fullName evidence="2">Gamma-glutamyltranspeptidase</fullName>
    </submittedName>
</protein>
<sequence length="470" mass="50424">MFILTVSTLIALAGLTLSFSLSRKSYFDAASNVPNRGAVASMDARCSRVGNEILAEGGNAADAAIATEFCLGVLGMHLTGIGGGGMALALDFAPNGTRLGLGDVLKRGRYADTLQIISDEGPDAFYSGRIAETMVKAIRAAGGMMTLDDLRSYRAVPREAWAIDYGQYRVHGCGVPSGGTVALNILSVLKGYEGIGDVLNVNMTTHRLDEAMRFGYGLRTELGDPDFGEDVRNLQHMMLSKDMVSTIRGLISDSYSLSLSVYNPKGLEVIDTHGTSHLSVADSSGMAISLTSTINLLFGSYVMVPETGIIMNNEMNDFSMPSDVSIFGPRELGDKPSSANYVQPGKRPLSSMNPVLVDFAANDTFYVALGASGSSRIITSVVQGLWYLLDRNMGLLEALRAPRFHEQLSPNQTSYEWEYDNATVSFMEGRGHITGWLQNGSSIQAVRRLPNGTFEAAGEPRQQDSGGFAV</sequence>
<dbReference type="InterPro" id="IPR043137">
    <property type="entry name" value="GGT_ssub_C"/>
</dbReference>
<dbReference type="InterPro" id="IPR000101">
    <property type="entry name" value="GGT_peptidase"/>
</dbReference>
<dbReference type="PANTHER" id="PTHR11686">
    <property type="entry name" value="GAMMA GLUTAMYL TRANSPEPTIDASE"/>
    <property type="match status" value="1"/>
</dbReference>
<dbReference type="Proteomes" id="UP001396898">
    <property type="component" value="Unassembled WGS sequence"/>
</dbReference>
<feature type="chain" id="PRO_5045993848" evidence="1">
    <location>
        <begin position="19"/>
        <end position="470"/>
    </location>
</feature>
<dbReference type="InterPro" id="IPR043138">
    <property type="entry name" value="GGT_lsub"/>
</dbReference>
<dbReference type="EMBL" id="JAQQWI010000016">
    <property type="protein sequence ID" value="KAK8008069.1"/>
    <property type="molecule type" value="Genomic_DNA"/>
</dbReference>
<evidence type="ECO:0000256" key="1">
    <source>
        <dbReference type="SAM" id="SignalP"/>
    </source>
</evidence>
<accession>A0ABR1RBX0</accession>
<dbReference type="SUPFAM" id="SSF56235">
    <property type="entry name" value="N-terminal nucleophile aminohydrolases (Ntn hydrolases)"/>
    <property type="match status" value="1"/>
</dbReference>